<keyword evidence="2" id="KW-1185">Reference proteome</keyword>
<feature type="non-terminal residue" evidence="1">
    <location>
        <position position="1"/>
    </location>
</feature>
<proteinExistence type="predicted"/>
<comment type="caution">
    <text evidence="1">The sequence shown here is derived from an EMBL/GenBank/DDBJ whole genome shotgun (WGS) entry which is preliminary data.</text>
</comment>
<evidence type="ECO:0000313" key="2">
    <source>
        <dbReference type="Proteomes" id="UP000265520"/>
    </source>
</evidence>
<evidence type="ECO:0000313" key="1">
    <source>
        <dbReference type="EMBL" id="MCI81481.1"/>
    </source>
</evidence>
<reference evidence="1 2" key="1">
    <citation type="journal article" date="2018" name="Front. Plant Sci.">
        <title>Red Clover (Trifolium pratense) and Zigzag Clover (T. medium) - A Picture of Genomic Similarities and Differences.</title>
        <authorList>
            <person name="Dluhosova J."/>
            <person name="Istvanek J."/>
            <person name="Nedelnik J."/>
            <person name="Repkova J."/>
        </authorList>
    </citation>
    <scope>NUCLEOTIDE SEQUENCE [LARGE SCALE GENOMIC DNA]</scope>
    <source>
        <strain evidence="2">cv. 10/8</strain>
        <tissue evidence="1">Leaf</tissue>
    </source>
</reference>
<dbReference type="EMBL" id="LXQA011020085">
    <property type="protein sequence ID" value="MCI81481.1"/>
    <property type="molecule type" value="Genomic_DNA"/>
</dbReference>
<dbReference type="AlphaFoldDB" id="A0A392V354"/>
<protein>
    <submittedName>
        <fullName evidence="1">Uncharacterized protein</fullName>
    </submittedName>
</protein>
<dbReference type="Proteomes" id="UP000265520">
    <property type="component" value="Unassembled WGS sequence"/>
</dbReference>
<name>A0A392V354_9FABA</name>
<sequence>RLKTELTVAFSGDEREEEGCVATVALKVFVREKIEE</sequence>
<organism evidence="1 2">
    <name type="scientific">Trifolium medium</name>
    <dbReference type="NCBI Taxonomy" id="97028"/>
    <lineage>
        <taxon>Eukaryota</taxon>
        <taxon>Viridiplantae</taxon>
        <taxon>Streptophyta</taxon>
        <taxon>Embryophyta</taxon>
        <taxon>Tracheophyta</taxon>
        <taxon>Spermatophyta</taxon>
        <taxon>Magnoliopsida</taxon>
        <taxon>eudicotyledons</taxon>
        <taxon>Gunneridae</taxon>
        <taxon>Pentapetalae</taxon>
        <taxon>rosids</taxon>
        <taxon>fabids</taxon>
        <taxon>Fabales</taxon>
        <taxon>Fabaceae</taxon>
        <taxon>Papilionoideae</taxon>
        <taxon>50 kb inversion clade</taxon>
        <taxon>NPAAA clade</taxon>
        <taxon>Hologalegina</taxon>
        <taxon>IRL clade</taxon>
        <taxon>Trifolieae</taxon>
        <taxon>Trifolium</taxon>
    </lineage>
</organism>
<accession>A0A392V354</accession>